<protein>
    <submittedName>
        <fullName evidence="1">Uncharacterized protein</fullName>
    </submittedName>
</protein>
<sequence>MPPPPVCPLRTPAALSLNTSNLHLSHKPPLPTTLARGILNRKNDAQVLVPPLVAGALVAAFARAVSEGLGNELLTHYYLTTAAEGESKVVNVDRVLDRLLAEFTRALWDELFDFYTASDRGFTRQVALLFDGPIRQVVLVLNGPETAACLLDHIGPGLSRRKPSWSKDATGIELVLALQLVCGYWHREYPELSPGGSPEEISRTLCQRLVNGQASRGLVANIRKVLLSPHYVQVHLLETAIWDRLLKRRRPPPRDGFHVAQFRFECQLAIRPGEYASPSEIDLSARQAITGTSAECQLGTVLDYVDKHWQRCGRLVLAGLNDAVKAAYQSSEHGDGFSGMAIWDGGSDDGKDVFCPGLRLLHFEVESGFIQLTACAWAHSLIDIFQQMSWICAALGSAPFGGGCAAESAVEVTEGNYDGDTMFFNCSMAHQPVAANGEGLPWLREIPGTVIARGFPVGAEP</sequence>
<evidence type="ECO:0000313" key="1">
    <source>
        <dbReference type="EMBL" id="KAK0382898.1"/>
    </source>
</evidence>
<dbReference type="AlphaFoldDB" id="A0AA39G8Z8"/>
<dbReference type="EMBL" id="JAPDFR010000009">
    <property type="protein sequence ID" value="KAK0382898.1"/>
    <property type="molecule type" value="Genomic_DNA"/>
</dbReference>
<proteinExistence type="predicted"/>
<evidence type="ECO:0000313" key="2">
    <source>
        <dbReference type="Proteomes" id="UP001175261"/>
    </source>
</evidence>
<comment type="caution">
    <text evidence="1">The sequence shown here is derived from an EMBL/GenBank/DDBJ whole genome shotgun (WGS) entry which is preliminary data.</text>
</comment>
<name>A0AA39G8Z8_SARSR</name>
<dbReference type="Proteomes" id="UP001175261">
    <property type="component" value="Unassembled WGS sequence"/>
</dbReference>
<accession>A0AA39G8Z8</accession>
<reference evidence="1" key="1">
    <citation type="submission" date="2022-10" db="EMBL/GenBank/DDBJ databases">
        <title>Determination and structural analysis of whole genome sequence of Sarocladium strictum F4-1.</title>
        <authorList>
            <person name="Hu L."/>
            <person name="Jiang Y."/>
        </authorList>
    </citation>
    <scope>NUCLEOTIDE SEQUENCE</scope>
    <source>
        <strain evidence="1">F4-1</strain>
    </source>
</reference>
<keyword evidence="2" id="KW-1185">Reference proteome</keyword>
<organism evidence="1 2">
    <name type="scientific">Sarocladium strictum</name>
    <name type="common">Black bundle disease fungus</name>
    <name type="synonym">Acremonium strictum</name>
    <dbReference type="NCBI Taxonomy" id="5046"/>
    <lineage>
        <taxon>Eukaryota</taxon>
        <taxon>Fungi</taxon>
        <taxon>Dikarya</taxon>
        <taxon>Ascomycota</taxon>
        <taxon>Pezizomycotina</taxon>
        <taxon>Sordariomycetes</taxon>
        <taxon>Hypocreomycetidae</taxon>
        <taxon>Hypocreales</taxon>
        <taxon>Sarocladiaceae</taxon>
        <taxon>Sarocladium</taxon>
    </lineage>
</organism>
<gene>
    <name evidence="1" type="ORF">NLU13_8814</name>
</gene>